<dbReference type="Gene3D" id="3.30.429.10">
    <property type="entry name" value="Macrophage Migration Inhibitory Factor"/>
    <property type="match status" value="1"/>
</dbReference>
<evidence type="ECO:0000313" key="6">
    <source>
        <dbReference type="Proteomes" id="UP000470446"/>
    </source>
</evidence>
<proteinExistence type="inferred from homology"/>
<dbReference type="PANTHER" id="PTHR35530">
    <property type="entry name" value="TAUTOMERASE-RELATED"/>
    <property type="match status" value="1"/>
</dbReference>
<dbReference type="EMBL" id="JAAGMA010000085">
    <property type="protein sequence ID" value="NEB07888.1"/>
    <property type="molecule type" value="Genomic_DNA"/>
</dbReference>
<evidence type="ECO:0000256" key="3">
    <source>
        <dbReference type="SAM" id="MobiDB-lite"/>
    </source>
</evidence>
<protein>
    <submittedName>
        <fullName evidence="5">4-oxalocrotonate tautomerase</fullName>
    </submittedName>
</protein>
<dbReference type="SUPFAM" id="SSF55331">
    <property type="entry name" value="Tautomerase/MIF"/>
    <property type="match status" value="1"/>
</dbReference>
<dbReference type="Pfam" id="PF01361">
    <property type="entry name" value="Tautomerase"/>
    <property type="match status" value="1"/>
</dbReference>
<comment type="similarity">
    <text evidence="1">Belongs to the 4-oxalocrotonate tautomerase family.</text>
</comment>
<evidence type="ECO:0000256" key="2">
    <source>
        <dbReference type="ARBA" id="ARBA00023235"/>
    </source>
</evidence>
<organism evidence="5 6">
    <name type="scientific">Streptomyces coelicoflavus</name>
    <dbReference type="NCBI Taxonomy" id="285562"/>
    <lineage>
        <taxon>Bacteria</taxon>
        <taxon>Bacillati</taxon>
        <taxon>Actinomycetota</taxon>
        <taxon>Actinomycetes</taxon>
        <taxon>Kitasatosporales</taxon>
        <taxon>Streptomycetaceae</taxon>
        <taxon>Streptomyces</taxon>
    </lineage>
</organism>
<reference evidence="5 6" key="1">
    <citation type="submission" date="2020-01" db="EMBL/GenBank/DDBJ databases">
        <title>Insect and environment-associated Actinomycetes.</title>
        <authorList>
            <person name="Currrie C."/>
            <person name="Chevrette M."/>
            <person name="Carlson C."/>
            <person name="Stubbendieck R."/>
            <person name="Wendt-Pienkowski E."/>
        </authorList>
    </citation>
    <scope>NUCLEOTIDE SEQUENCE [LARGE SCALE GENOMIC DNA]</scope>
    <source>
        <strain evidence="5 6">SID14163</strain>
    </source>
</reference>
<dbReference type="InterPro" id="IPR014347">
    <property type="entry name" value="Tautomerase/MIF_sf"/>
</dbReference>
<name>A0A7K3PD11_9ACTN</name>
<accession>A0A7K3PD11</accession>
<evidence type="ECO:0000313" key="5">
    <source>
        <dbReference type="EMBL" id="NEB07888.1"/>
    </source>
</evidence>
<feature type="region of interest" description="Disordered" evidence="3">
    <location>
        <begin position="52"/>
        <end position="72"/>
    </location>
</feature>
<dbReference type="GO" id="GO:0016853">
    <property type="term" value="F:isomerase activity"/>
    <property type="evidence" value="ECO:0007669"/>
    <property type="project" value="UniProtKB-KW"/>
</dbReference>
<keyword evidence="2" id="KW-0413">Isomerase</keyword>
<dbReference type="PANTHER" id="PTHR35530:SF1">
    <property type="entry name" value="2-HYDROXYMUCONATE TAUTOMERASE"/>
    <property type="match status" value="1"/>
</dbReference>
<dbReference type="AlphaFoldDB" id="A0A7K3PD11"/>
<gene>
    <name evidence="5" type="ORF">G3I32_03200</name>
</gene>
<sequence>MPHIDITIGQGRTPSQLRGLIEEVHAAVERAVGARPEHIRIAVHEVPRTHWSTGGITLAERDAAPAQKKEQP</sequence>
<dbReference type="Proteomes" id="UP000470446">
    <property type="component" value="Unassembled WGS sequence"/>
</dbReference>
<comment type="caution">
    <text evidence="5">The sequence shown here is derived from an EMBL/GenBank/DDBJ whole genome shotgun (WGS) entry which is preliminary data.</text>
</comment>
<evidence type="ECO:0000259" key="4">
    <source>
        <dbReference type="Pfam" id="PF01361"/>
    </source>
</evidence>
<evidence type="ECO:0000256" key="1">
    <source>
        <dbReference type="ARBA" id="ARBA00006723"/>
    </source>
</evidence>
<feature type="domain" description="4-oxalocrotonate tautomerase-like" evidence="4">
    <location>
        <begin position="2"/>
        <end position="57"/>
    </location>
</feature>
<dbReference type="RefSeq" id="WP_164243843.1">
    <property type="nucleotide sequence ID" value="NZ_JAAGMA010000085.1"/>
</dbReference>
<dbReference type="InterPro" id="IPR004370">
    <property type="entry name" value="4-OT-like_dom"/>
</dbReference>
<feature type="compositionally biased region" description="Basic and acidic residues" evidence="3">
    <location>
        <begin position="59"/>
        <end position="72"/>
    </location>
</feature>